<evidence type="ECO:0000256" key="1">
    <source>
        <dbReference type="ARBA" id="ARBA00004651"/>
    </source>
</evidence>
<feature type="transmembrane region" description="Helical" evidence="8">
    <location>
        <begin position="138"/>
        <end position="159"/>
    </location>
</feature>
<feature type="transmembrane region" description="Helical" evidence="8">
    <location>
        <begin position="212"/>
        <end position="233"/>
    </location>
</feature>
<protein>
    <submittedName>
        <fullName evidence="9">Iron complex transport system permease protein</fullName>
    </submittedName>
</protein>
<feature type="transmembrane region" description="Helical" evidence="8">
    <location>
        <begin position="259"/>
        <end position="286"/>
    </location>
</feature>
<sequence>MITRSPAEQGFVVVRVPQGLAISGLVPVRAVLGCLGLLVATLAVTGAALMLGEVTFSPPEVARALFGDAARDVELFVVQWRLPRALAAAVFGAMLGVAGAIFQSVTRNPLGSPDIIGFTAGASAGGVMMIALVGSSYLLVTCGAVVGGLLVAVAVLLLARGGGVAGFRLVIVGIALSAMLNSAQTWIVLTADLELARVAAVWGSGSLNGASWAYTGPALVAGLVVMLLTGVLLSRPLGLLDLGEDSSAALGVPPGRTRLIAVLTGVLLVAIATAAAGPIAFVALAAPHVGRRVAGTSGASMAPAACAGAFLLASADLVAQHAIPDRSLPVGVVTIALGGLYLVSLLVRESRKGTL</sequence>
<feature type="transmembrane region" description="Helical" evidence="8">
    <location>
        <begin position="85"/>
        <end position="103"/>
    </location>
</feature>
<reference evidence="10" key="1">
    <citation type="submission" date="2017-02" db="EMBL/GenBank/DDBJ databases">
        <authorList>
            <person name="Varghese N."/>
            <person name="Submissions S."/>
        </authorList>
    </citation>
    <scope>NUCLEOTIDE SEQUENCE [LARGE SCALE GENOMIC DNA]</scope>
    <source>
        <strain evidence="10">9H-4</strain>
    </source>
</reference>
<evidence type="ECO:0000256" key="4">
    <source>
        <dbReference type="ARBA" id="ARBA00022475"/>
    </source>
</evidence>
<evidence type="ECO:0000256" key="3">
    <source>
        <dbReference type="ARBA" id="ARBA00022448"/>
    </source>
</evidence>
<dbReference type="PANTHER" id="PTHR30472:SF24">
    <property type="entry name" value="FERRIC ENTEROBACTIN TRANSPORT SYSTEM PERMEASE PROTEIN FEPG"/>
    <property type="match status" value="1"/>
</dbReference>
<keyword evidence="10" id="KW-1185">Reference proteome</keyword>
<gene>
    <name evidence="9" type="ORF">SAMN06295964_2714</name>
</gene>
<keyword evidence="3" id="KW-0813">Transport</keyword>
<dbReference type="CDD" id="cd06550">
    <property type="entry name" value="TM_ABC_iron-siderophores_like"/>
    <property type="match status" value="1"/>
</dbReference>
<evidence type="ECO:0000256" key="5">
    <source>
        <dbReference type="ARBA" id="ARBA00022692"/>
    </source>
</evidence>
<feature type="transmembrane region" description="Helical" evidence="8">
    <location>
        <begin position="30"/>
        <end position="51"/>
    </location>
</feature>
<feature type="transmembrane region" description="Helical" evidence="8">
    <location>
        <begin position="293"/>
        <end position="315"/>
    </location>
</feature>
<feature type="transmembrane region" description="Helical" evidence="8">
    <location>
        <begin position="327"/>
        <end position="347"/>
    </location>
</feature>
<dbReference type="STRING" id="1736691.SAMN06295964_2714"/>
<dbReference type="GO" id="GO:0005886">
    <property type="term" value="C:plasma membrane"/>
    <property type="evidence" value="ECO:0007669"/>
    <property type="project" value="UniProtKB-SubCell"/>
</dbReference>
<evidence type="ECO:0000256" key="7">
    <source>
        <dbReference type="ARBA" id="ARBA00023136"/>
    </source>
</evidence>
<comment type="similarity">
    <text evidence="2">Belongs to the binding-protein-dependent transport system permease family. FecCD subfamily.</text>
</comment>
<dbReference type="PANTHER" id="PTHR30472">
    <property type="entry name" value="FERRIC ENTEROBACTIN TRANSPORT SYSTEM PERMEASE PROTEIN"/>
    <property type="match status" value="1"/>
</dbReference>
<keyword evidence="7 8" id="KW-0472">Membrane</keyword>
<proteinExistence type="inferred from homology"/>
<dbReference type="InterPro" id="IPR037294">
    <property type="entry name" value="ABC_BtuC-like"/>
</dbReference>
<accession>A0A1T4Z6H4</accession>
<dbReference type="InterPro" id="IPR000522">
    <property type="entry name" value="ABC_transptr_permease_BtuC"/>
</dbReference>
<comment type="subcellular location">
    <subcellularLocation>
        <location evidence="1">Cell membrane</location>
        <topology evidence="1">Multi-pass membrane protein</topology>
    </subcellularLocation>
</comment>
<evidence type="ECO:0000313" key="10">
    <source>
        <dbReference type="Proteomes" id="UP000191040"/>
    </source>
</evidence>
<dbReference type="GO" id="GO:0022857">
    <property type="term" value="F:transmembrane transporter activity"/>
    <property type="evidence" value="ECO:0007669"/>
    <property type="project" value="InterPro"/>
</dbReference>
<dbReference type="Pfam" id="PF01032">
    <property type="entry name" value="FecCD"/>
    <property type="match status" value="1"/>
</dbReference>
<dbReference type="Proteomes" id="UP000191040">
    <property type="component" value="Chromosome I"/>
</dbReference>
<keyword evidence="5 8" id="KW-0812">Transmembrane</keyword>
<dbReference type="RefSeq" id="WP_231948767.1">
    <property type="nucleotide sequence ID" value="NZ_LT796768.1"/>
</dbReference>
<keyword evidence="6 8" id="KW-1133">Transmembrane helix</keyword>
<feature type="transmembrane region" description="Helical" evidence="8">
    <location>
        <begin position="115"/>
        <end position="133"/>
    </location>
</feature>
<dbReference type="EMBL" id="LT796768">
    <property type="protein sequence ID" value="SKB09468.1"/>
    <property type="molecule type" value="Genomic_DNA"/>
</dbReference>
<feature type="transmembrane region" description="Helical" evidence="8">
    <location>
        <begin position="165"/>
        <end position="191"/>
    </location>
</feature>
<evidence type="ECO:0000256" key="6">
    <source>
        <dbReference type="ARBA" id="ARBA00022989"/>
    </source>
</evidence>
<dbReference type="GO" id="GO:0033214">
    <property type="term" value="P:siderophore-iron import into cell"/>
    <property type="evidence" value="ECO:0007669"/>
    <property type="project" value="TreeGrafter"/>
</dbReference>
<evidence type="ECO:0000313" key="9">
    <source>
        <dbReference type="EMBL" id="SKB09468.1"/>
    </source>
</evidence>
<dbReference type="SUPFAM" id="SSF81345">
    <property type="entry name" value="ABC transporter involved in vitamin B12 uptake, BtuC"/>
    <property type="match status" value="1"/>
</dbReference>
<dbReference type="AlphaFoldDB" id="A0A1T4Z6H4"/>
<evidence type="ECO:0000256" key="8">
    <source>
        <dbReference type="SAM" id="Phobius"/>
    </source>
</evidence>
<dbReference type="Gene3D" id="1.10.3470.10">
    <property type="entry name" value="ABC transporter involved in vitamin B12 uptake, BtuC"/>
    <property type="match status" value="1"/>
</dbReference>
<organism evidence="9 10">
    <name type="scientific">Aeromicrobium choanae</name>
    <dbReference type="NCBI Taxonomy" id="1736691"/>
    <lineage>
        <taxon>Bacteria</taxon>
        <taxon>Bacillati</taxon>
        <taxon>Actinomycetota</taxon>
        <taxon>Actinomycetes</taxon>
        <taxon>Propionibacteriales</taxon>
        <taxon>Nocardioidaceae</taxon>
        <taxon>Aeromicrobium</taxon>
    </lineage>
</organism>
<keyword evidence="4" id="KW-1003">Cell membrane</keyword>
<name>A0A1T4Z6H4_9ACTN</name>
<evidence type="ECO:0000256" key="2">
    <source>
        <dbReference type="ARBA" id="ARBA00007935"/>
    </source>
</evidence>